<feature type="domain" description="PpiC" evidence="3">
    <location>
        <begin position="229"/>
        <end position="325"/>
    </location>
</feature>
<dbReference type="AlphaFoldDB" id="A0A841R562"/>
<reference evidence="4 5" key="1">
    <citation type="submission" date="2020-08" db="EMBL/GenBank/DDBJ databases">
        <title>Genomic Encyclopedia of Type Strains, Phase IV (KMG-IV): sequencing the most valuable type-strain genomes for metagenomic binning, comparative biology and taxonomic classification.</title>
        <authorList>
            <person name="Goeker M."/>
        </authorList>
    </citation>
    <scope>NUCLEOTIDE SEQUENCE [LARGE SCALE GENOMIC DNA]</scope>
    <source>
        <strain evidence="4 5">DSM 2461</strain>
    </source>
</reference>
<sequence length="510" mass="57401">MSKDTKSNAFKKKGVKHHRNIGVLIGTSTILVITIVAFILVPALSQSASSAEELVFGRYGKTKIDYVPGNYFARQIEYINNIYRDSDTFSDNVEYKRQLVWQTAFNQTVIQKAIEDSLMNSGVTISDKQIDKAVVERGPFKVDGVFNEEAYRNASTQVKFDLRNQLKEELLREQYLTDVMYGAYRNDSLLDFVANMGSEEKKFNYAVFNADSLDDDFFRSYASTNLEKFTKASLNKITVYTSQEAAEKLLDRINKEEISFRDAAIAESQDNFAAEGGNAGELYFYEVLNDVESEDATNNIFALNDREISPVIKTTYGWVIYQMISTPSMPDLVSQEFLDDVKVYMSRNEKGLIEDSLVAKGNEFSGRLENDSDFLTTAAAMNIQNGTSGYFAVNYGNNRMIPSSITNATNQDPAFSSAAYDELFLERLFALSDEGEVSDPLVLGNNIIVAQLAGTQESTAIPEDSMAYYKYQIESEITGYMQSDLQNIVLSSDKLENNFLRTYAKIFYAN</sequence>
<dbReference type="PROSITE" id="PS50198">
    <property type="entry name" value="PPIC_PPIASE_2"/>
    <property type="match status" value="1"/>
</dbReference>
<dbReference type="GO" id="GO:0003755">
    <property type="term" value="F:peptidyl-prolyl cis-trans isomerase activity"/>
    <property type="evidence" value="ECO:0007669"/>
    <property type="project" value="UniProtKB-KW"/>
</dbReference>
<keyword evidence="1 4" id="KW-0413">Isomerase</keyword>
<keyword evidence="1" id="KW-0697">Rotamase</keyword>
<keyword evidence="5" id="KW-1185">Reference proteome</keyword>
<dbReference type="PANTHER" id="PTHR47245:SF2">
    <property type="entry name" value="PEPTIDYL-PROLYL CIS-TRANS ISOMERASE HP_0175-RELATED"/>
    <property type="match status" value="1"/>
</dbReference>
<accession>A0A841R562</accession>
<dbReference type="Proteomes" id="UP000587760">
    <property type="component" value="Unassembled WGS sequence"/>
</dbReference>
<protein>
    <submittedName>
        <fullName evidence="4">Parvulin-like peptidyl-prolyl isomerase</fullName>
    </submittedName>
</protein>
<dbReference type="RefSeq" id="WP_184743648.1">
    <property type="nucleotide sequence ID" value="NZ_JACHGJ010000001.1"/>
</dbReference>
<keyword evidence="2" id="KW-0812">Transmembrane</keyword>
<evidence type="ECO:0000313" key="4">
    <source>
        <dbReference type="EMBL" id="MBB6479005.1"/>
    </source>
</evidence>
<dbReference type="InterPro" id="IPR000297">
    <property type="entry name" value="PPIase_PpiC"/>
</dbReference>
<dbReference type="InterPro" id="IPR050245">
    <property type="entry name" value="PrsA_foldase"/>
</dbReference>
<evidence type="ECO:0000256" key="1">
    <source>
        <dbReference type="PROSITE-ProRule" id="PRU00278"/>
    </source>
</evidence>
<organism evidence="4 5">
    <name type="scientific">Spirochaeta isovalerica</name>
    <dbReference type="NCBI Taxonomy" id="150"/>
    <lineage>
        <taxon>Bacteria</taxon>
        <taxon>Pseudomonadati</taxon>
        <taxon>Spirochaetota</taxon>
        <taxon>Spirochaetia</taxon>
        <taxon>Spirochaetales</taxon>
        <taxon>Spirochaetaceae</taxon>
        <taxon>Spirochaeta</taxon>
    </lineage>
</organism>
<dbReference type="SUPFAM" id="SSF109998">
    <property type="entry name" value="Triger factor/SurA peptide-binding domain-like"/>
    <property type="match status" value="1"/>
</dbReference>
<proteinExistence type="predicted"/>
<dbReference type="InterPro" id="IPR027304">
    <property type="entry name" value="Trigger_fact/SurA_dom_sf"/>
</dbReference>
<dbReference type="InterPro" id="IPR046357">
    <property type="entry name" value="PPIase_dom_sf"/>
</dbReference>
<dbReference type="Gene3D" id="3.10.50.40">
    <property type="match status" value="1"/>
</dbReference>
<evidence type="ECO:0000313" key="5">
    <source>
        <dbReference type="Proteomes" id="UP000587760"/>
    </source>
</evidence>
<comment type="caution">
    <text evidence="4">The sequence shown here is derived from an EMBL/GenBank/DDBJ whole genome shotgun (WGS) entry which is preliminary data.</text>
</comment>
<evidence type="ECO:0000259" key="3">
    <source>
        <dbReference type="PROSITE" id="PS50198"/>
    </source>
</evidence>
<dbReference type="EMBL" id="JACHGJ010000001">
    <property type="protein sequence ID" value="MBB6479005.1"/>
    <property type="molecule type" value="Genomic_DNA"/>
</dbReference>
<dbReference type="Pfam" id="PF00639">
    <property type="entry name" value="Rotamase"/>
    <property type="match status" value="1"/>
</dbReference>
<dbReference type="Pfam" id="PF13623">
    <property type="entry name" value="SurA_N_2"/>
    <property type="match status" value="1"/>
</dbReference>
<dbReference type="PANTHER" id="PTHR47245">
    <property type="entry name" value="PEPTIDYLPROLYL ISOMERASE"/>
    <property type="match status" value="1"/>
</dbReference>
<feature type="transmembrane region" description="Helical" evidence="2">
    <location>
        <begin position="21"/>
        <end position="44"/>
    </location>
</feature>
<gene>
    <name evidence="4" type="ORF">HNR50_000638</name>
</gene>
<keyword evidence="2" id="KW-1133">Transmembrane helix</keyword>
<dbReference type="SUPFAM" id="SSF54534">
    <property type="entry name" value="FKBP-like"/>
    <property type="match status" value="1"/>
</dbReference>
<evidence type="ECO:0000256" key="2">
    <source>
        <dbReference type="SAM" id="Phobius"/>
    </source>
</evidence>
<name>A0A841R562_9SPIO</name>
<keyword evidence="2" id="KW-0472">Membrane</keyword>